<dbReference type="InterPro" id="IPR000485">
    <property type="entry name" value="AsnC-type_HTH_dom"/>
</dbReference>
<evidence type="ECO:0000256" key="1">
    <source>
        <dbReference type="ARBA" id="ARBA00023015"/>
    </source>
</evidence>
<evidence type="ECO:0000313" key="6">
    <source>
        <dbReference type="EMBL" id="QGX93781.1"/>
    </source>
</evidence>
<dbReference type="CDD" id="cd00090">
    <property type="entry name" value="HTH_ARSR"/>
    <property type="match status" value="1"/>
</dbReference>
<dbReference type="GO" id="GO:0008324">
    <property type="term" value="F:monoatomic cation transmembrane transporter activity"/>
    <property type="evidence" value="ECO:0007669"/>
    <property type="project" value="InterPro"/>
</dbReference>
<evidence type="ECO:0000256" key="2">
    <source>
        <dbReference type="ARBA" id="ARBA00023125"/>
    </source>
</evidence>
<evidence type="ECO:0000259" key="5">
    <source>
        <dbReference type="PROSITE" id="PS51202"/>
    </source>
</evidence>
<dbReference type="Proteomes" id="UP000428325">
    <property type="component" value="Chromosome"/>
</dbReference>
<dbReference type="InterPro" id="IPR036390">
    <property type="entry name" value="WH_DNA-bd_sf"/>
</dbReference>
<dbReference type="PRINTS" id="PR00033">
    <property type="entry name" value="HTHASNC"/>
</dbReference>
<dbReference type="GO" id="GO:0006813">
    <property type="term" value="P:potassium ion transport"/>
    <property type="evidence" value="ECO:0007669"/>
    <property type="project" value="InterPro"/>
</dbReference>
<keyword evidence="1" id="KW-0805">Transcription regulation</keyword>
<keyword evidence="7" id="KW-1185">Reference proteome</keyword>
<dbReference type="InterPro" id="IPR036388">
    <property type="entry name" value="WH-like_DNA-bd_sf"/>
</dbReference>
<feature type="domain" description="HTH asnC-type" evidence="4">
    <location>
        <begin position="5"/>
        <end position="68"/>
    </location>
</feature>
<dbReference type="GO" id="GO:0043565">
    <property type="term" value="F:sequence-specific DNA binding"/>
    <property type="evidence" value="ECO:0007669"/>
    <property type="project" value="InterPro"/>
</dbReference>
<dbReference type="PANTHER" id="PTHR30154:SF34">
    <property type="entry name" value="TRANSCRIPTIONAL REGULATOR AZLB"/>
    <property type="match status" value="1"/>
</dbReference>
<dbReference type="PROSITE" id="PS50956">
    <property type="entry name" value="HTH_ASNC_2"/>
    <property type="match status" value="1"/>
</dbReference>
<evidence type="ECO:0000259" key="4">
    <source>
        <dbReference type="PROSITE" id="PS50956"/>
    </source>
</evidence>
<dbReference type="AlphaFoldDB" id="A0A6B9F604"/>
<dbReference type="PROSITE" id="PS51202">
    <property type="entry name" value="RCK_C"/>
    <property type="match status" value="1"/>
</dbReference>
<reference evidence="6 7" key="1">
    <citation type="submission" date="2018-12" db="EMBL/GenBank/DDBJ databases">
        <title>Complete genome sequence of Haloplanus rallus MBLA0036.</title>
        <authorList>
            <person name="Nam Y.-d."/>
            <person name="Kang J."/>
            <person name="Chung W.-H."/>
            <person name="Park Y.S."/>
        </authorList>
    </citation>
    <scope>NUCLEOTIDE SEQUENCE [LARGE SCALE GENOMIC DNA]</scope>
    <source>
        <strain evidence="6 7">MBLA0036</strain>
    </source>
</reference>
<dbReference type="Gene3D" id="1.10.10.10">
    <property type="entry name" value="Winged helix-like DNA-binding domain superfamily/Winged helix DNA-binding domain"/>
    <property type="match status" value="1"/>
</dbReference>
<dbReference type="EMBL" id="CP034345">
    <property type="protein sequence ID" value="QGX93781.1"/>
    <property type="molecule type" value="Genomic_DNA"/>
</dbReference>
<dbReference type="Pfam" id="PF13412">
    <property type="entry name" value="HTH_24"/>
    <property type="match status" value="1"/>
</dbReference>
<feature type="domain" description="RCK C-terminal" evidence="5">
    <location>
        <begin position="159"/>
        <end position="247"/>
    </location>
</feature>
<gene>
    <name evidence="6" type="ORF">EI982_02760</name>
</gene>
<name>A0A6B9F604_9EURY</name>
<accession>A0A6B9F604</accession>
<dbReference type="GO" id="GO:0043200">
    <property type="term" value="P:response to amino acid"/>
    <property type="evidence" value="ECO:0007669"/>
    <property type="project" value="TreeGrafter"/>
</dbReference>
<evidence type="ECO:0000256" key="3">
    <source>
        <dbReference type="ARBA" id="ARBA00023163"/>
    </source>
</evidence>
<dbReference type="InterPro" id="IPR011991">
    <property type="entry name" value="ArsR-like_HTH"/>
</dbReference>
<dbReference type="Gene3D" id="3.30.70.1450">
    <property type="entry name" value="Regulator of K+ conductance, C-terminal domain"/>
    <property type="match status" value="1"/>
</dbReference>
<keyword evidence="2" id="KW-0238">DNA-binding</keyword>
<dbReference type="PANTHER" id="PTHR30154">
    <property type="entry name" value="LEUCINE-RESPONSIVE REGULATORY PROTEIN"/>
    <property type="match status" value="1"/>
</dbReference>
<dbReference type="SUPFAM" id="SSF116726">
    <property type="entry name" value="TrkA C-terminal domain-like"/>
    <property type="match status" value="1"/>
</dbReference>
<dbReference type="SMART" id="SM00344">
    <property type="entry name" value="HTH_ASNC"/>
    <property type="match status" value="1"/>
</dbReference>
<dbReference type="InterPro" id="IPR006037">
    <property type="entry name" value="RCK_C"/>
</dbReference>
<dbReference type="OrthoDB" id="6762at2157"/>
<sequence>MTYRPDEIDRRILYYLGMNARDTSAPMIAEEVDVTPATVRNRINRLEEHGIIRGYHADIDYENSNGKVTTQFTCTAPVSKRSALANEALSTPGVIHVRELLAGQENLVITAVGEDTTDINRIAQQLSAAGVTIEREDIVLDETFQPYHEFAPEEDRAPSAVTDFQTVVGGGEVVEFTVSETADIAGLTLKAANQEGLLPDEILVVGIERDGTHITPNGDTQIKPGDLVSVFSPETLPEQLVNAFDSEPRPANEQM</sequence>
<protein>
    <submittedName>
        <fullName evidence="6">Winged helix-turn-helix transcriptional regulator</fullName>
    </submittedName>
</protein>
<proteinExistence type="predicted"/>
<dbReference type="InterPro" id="IPR036721">
    <property type="entry name" value="RCK_C_sf"/>
</dbReference>
<dbReference type="Pfam" id="PF02080">
    <property type="entry name" value="TrkA_C"/>
    <property type="match status" value="1"/>
</dbReference>
<dbReference type="SUPFAM" id="SSF46785">
    <property type="entry name" value="Winged helix' DNA-binding domain"/>
    <property type="match status" value="1"/>
</dbReference>
<keyword evidence="3" id="KW-0804">Transcription</keyword>
<organism evidence="6 7">
    <name type="scientific">Haloplanus rallus</name>
    <dbReference type="NCBI Taxonomy" id="1816183"/>
    <lineage>
        <taxon>Archaea</taxon>
        <taxon>Methanobacteriati</taxon>
        <taxon>Methanobacteriota</taxon>
        <taxon>Stenosarchaea group</taxon>
        <taxon>Halobacteria</taxon>
        <taxon>Halobacteriales</taxon>
        <taxon>Haloferacaceae</taxon>
        <taxon>Haloplanus</taxon>
    </lineage>
</organism>
<dbReference type="GeneID" id="99244822"/>
<dbReference type="KEGG" id="hra:EI982_02760"/>
<dbReference type="GO" id="GO:0005829">
    <property type="term" value="C:cytosol"/>
    <property type="evidence" value="ECO:0007669"/>
    <property type="project" value="TreeGrafter"/>
</dbReference>
<evidence type="ECO:0000313" key="7">
    <source>
        <dbReference type="Proteomes" id="UP000428325"/>
    </source>
</evidence>
<dbReference type="RefSeq" id="WP_157688017.1">
    <property type="nucleotide sequence ID" value="NZ_CP034345.1"/>
</dbReference>
<dbReference type="InterPro" id="IPR019888">
    <property type="entry name" value="Tscrpt_reg_AsnC-like"/>
</dbReference>